<dbReference type="Proteomes" id="UP000267096">
    <property type="component" value="Unassembled WGS sequence"/>
</dbReference>
<feature type="compositionally biased region" description="Basic and acidic residues" evidence="1">
    <location>
        <begin position="148"/>
        <end position="163"/>
    </location>
</feature>
<name>A0A0M3JU81_ANISI</name>
<accession>A0A0M3JU81</accession>
<dbReference type="AlphaFoldDB" id="A0A0M3JU81"/>
<sequence length="423" mass="46604">MLISANGTNYRLDAIDETSEHRPPMATTARNSDENSSSSSKIESGKGETLFTEDSDDVIAPLAVTEYENAQHDYIPAPTEAAPTPIIFALSDEDSEPQNNLNNAQPEIHYQQNKTESLKDELMMPDANDCLNTTRENFEEMLNSKKTKTADGIDEEANHHIESDYETNDSEANPIKNNEKDDEQIIDVLPVPEIQPPPVPEIQPPPVPKIQPPAKYADVEEQHADTEIGQQQITSLNLDEDDNNIDELIANSNRRQNPTNNSHQSNISLSPQTDIPHQTNGQKLVIPIEPTPLQASSIRNRRSFALNERNGSPTLSTISKVSRHFPKRSRTISPSTGDSAVSSRQETRGSLIPSVSRSSGSRLTNRSFAKSRKVAAANPFLRRSRGAQGGVVSRNSAVSPVAWKPWAKSSKPFSDNPGFLDND</sequence>
<feature type="compositionally biased region" description="Basic and acidic residues" evidence="1">
    <location>
        <begin position="217"/>
        <end position="226"/>
    </location>
</feature>
<reference evidence="4" key="1">
    <citation type="submission" date="2017-02" db="UniProtKB">
        <authorList>
            <consortium name="WormBaseParasite"/>
        </authorList>
    </citation>
    <scope>IDENTIFICATION</scope>
</reference>
<evidence type="ECO:0000313" key="3">
    <source>
        <dbReference type="Proteomes" id="UP000267096"/>
    </source>
</evidence>
<gene>
    <name evidence="2" type="ORF">ASIM_LOCUS11187</name>
</gene>
<organism evidence="4">
    <name type="scientific">Anisakis simplex</name>
    <name type="common">Herring worm</name>
    <dbReference type="NCBI Taxonomy" id="6269"/>
    <lineage>
        <taxon>Eukaryota</taxon>
        <taxon>Metazoa</taxon>
        <taxon>Ecdysozoa</taxon>
        <taxon>Nematoda</taxon>
        <taxon>Chromadorea</taxon>
        <taxon>Rhabditida</taxon>
        <taxon>Spirurina</taxon>
        <taxon>Ascaridomorpha</taxon>
        <taxon>Ascaridoidea</taxon>
        <taxon>Anisakidae</taxon>
        <taxon>Anisakis</taxon>
        <taxon>Anisakis simplex complex</taxon>
    </lineage>
</organism>
<feature type="compositionally biased region" description="Basic residues" evidence="1">
    <location>
        <begin position="321"/>
        <end position="330"/>
    </location>
</feature>
<feature type="compositionally biased region" description="Polar residues" evidence="1">
    <location>
        <begin position="331"/>
        <end position="344"/>
    </location>
</feature>
<feature type="region of interest" description="Disordered" evidence="1">
    <location>
        <begin position="141"/>
        <end position="278"/>
    </location>
</feature>
<feature type="compositionally biased region" description="Polar residues" evidence="1">
    <location>
        <begin position="250"/>
        <end position="278"/>
    </location>
</feature>
<evidence type="ECO:0000313" key="4">
    <source>
        <dbReference type="WBParaSite" id="ASIM_0001172101-mRNA-1"/>
    </source>
</evidence>
<feature type="compositionally biased region" description="Pro residues" evidence="1">
    <location>
        <begin position="193"/>
        <end position="211"/>
    </location>
</feature>
<dbReference type="WBParaSite" id="ASIM_0001172101-mRNA-1">
    <property type="protein sequence ID" value="ASIM_0001172101-mRNA-1"/>
    <property type="gene ID" value="ASIM_0001172101"/>
</dbReference>
<evidence type="ECO:0000256" key="1">
    <source>
        <dbReference type="SAM" id="MobiDB-lite"/>
    </source>
</evidence>
<reference evidence="2 3" key="2">
    <citation type="submission" date="2018-11" db="EMBL/GenBank/DDBJ databases">
        <authorList>
            <consortium name="Pathogen Informatics"/>
        </authorList>
    </citation>
    <scope>NUCLEOTIDE SEQUENCE [LARGE SCALE GENOMIC DNA]</scope>
</reference>
<dbReference type="EMBL" id="UYRR01031047">
    <property type="protein sequence ID" value="VDK44538.1"/>
    <property type="molecule type" value="Genomic_DNA"/>
</dbReference>
<feature type="region of interest" description="Disordered" evidence="1">
    <location>
        <begin position="1"/>
        <end position="55"/>
    </location>
</feature>
<evidence type="ECO:0000313" key="2">
    <source>
        <dbReference type="EMBL" id="VDK44538.1"/>
    </source>
</evidence>
<keyword evidence="3" id="KW-1185">Reference proteome</keyword>
<protein>
    <submittedName>
        <fullName evidence="4">DUF4005 domain-containing protein</fullName>
    </submittedName>
</protein>
<feature type="compositionally biased region" description="Polar residues" evidence="1">
    <location>
        <begin position="309"/>
        <end position="320"/>
    </location>
</feature>
<feature type="region of interest" description="Disordered" evidence="1">
    <location>
        <begin position="305"/>
        <end position="397"/>
    </location>
</feature>
<feature type="compositionally biased region" description="Polar residues" evidence="1">
    <location>
        <begin position="353"/>
        <end position="368"/>
    </location>
</feature>
<proteinExistence type="predicted"/>